<proteinExistence type="predicted"/>
<name>A0A7D3R0A9_9VIRU</name>
<protein>
    <submittedName>
        <fullName evidence="3">Zinc finger protein C2H2-type protein</fullName>
    </submittedName>
</protein>
<keyword evidence="1" id="KW-0862">Zinc</keyword>
<gene>
    <name evidence="3" type="ORF">Fadolivirus_1_63</name>
</gene>
<dbReference type="GO" id="GO:0008270">
    <property type="term" value="F:zinc ion binding"/>
    <property type="evidence" value="ECO:0007669"/>
    <property type="project" value="UniProtKB-KW"/>
</dbReference>
<dbReference type="Gene3D" id="3.30.160.60">
    <property type="entry name" value="Classic Zinc Finger"/>
    <property type="match status" value="1"/>
</dbReference>
<dbReference type="InterPro" id="IPR013087">
    <property type="entry name" value="Znf_C2H2_type"/>
</dbReference>
<dbReference type="PROSITE" id="PS50157">
    <property type="entry name" value="ZINC_FINGER_C2H2_2"/>
    <property type="match status" value="1"/>
</dbReference>
<sequence length="325" mass="38074">MTTLTCELCNYETQRKMNYTRHINSEKHKEKVNKKAVESQLHLGCILVESKSNGYKCHFCNKEYSTAGNLAKHIKLCNSKKLLEDEFSKKELEYLNLLKEEKNKTEYYKALYENEMKVSSILSSENKNLRIMLNNAGTVVKTSVSTMSYIIRNYSEAPVLEGPKNIASLHYEKTPKEFVDRLIYEYRHNTLIAYIGDMILKDYKKEDPKQQAIWNSDTARLTYIIRELYNKNADWRVDKKGIKTTQCIIKPVLDYITEKVYDYIDKIEIATKDNSTKNAVEIMMNLKHANEIIQMIDDKIMEEEVLKYMAPHLFLVKDGDLLIEK</sequence>
<dbReference type="Pfam" id="PF00096">
    <property type="entry name" value="zf-C2H2"/>
    <property type="match status" value="1"/>
</dbReference>
<dbReference type="SMART" id="SM00355">
    <property type="entry name" value="ZnF_C2H2"/>
    <property type="match status" value="2"/>
</dbReference>
<evidence type="ECO:0000256" key="1">
    <source>
        <dbReference type="PROSITE-ProRule" id="PRU00042"/>
    </source>
</evidence>
<keyword evidence="1" id="KW-0479">Metal-binding</keyword>
<accession>A0A7D3R0A9</accession>
<keyword evidence="4" id="KW-1185">Reference proteome</keyword>
<evidence type="ECO:0000259" key="2">
    <source>
        <dbReference type="PROSITE" id="PS50157"/>
    </source>
</evidence>
<organism evidence="3 4">
    <name type="scientific">Fadolivirus FV1/VV64</name>
    <dbReference type="NCBI Taxonomy" id="3070911"/>
    <lineage>
        <taxon>Viruses</taxon>
        <taxon>Varidnaviria</taxon>
        <taxon>Bamfordvirae</taxon>
        <taxon>Nucleocytoviricota</taxon>
        <taxon>Megaviricetes</taxon>
        <taxon>Imitervirales</taxon>
        <taxon>Mimiviridae</taxon>
        <taxon>Klosneuvirinae</taxon>
        <taxon>Fadolivirus</taxon>
        <taxon>Fadolivirus algeromassiliense</taxon>
    </lineage>
</organism>
<feature type="domain" description="C2H2-type" evidence="2">
    <location>
        <begin position="55"/>
        <end position="82"/>
    </location>
</feature>
<dbReference type="Proteomes" id="UP001162001">
    <property type="component" value="Segment"/>
</dbReference>
<dbReference type="EMBL" id="MT418680">
    <property type="protein sequence ID" value="QKF93521.1"/>
    <property type="molecule type" value="Genomic_DNA"/>
</dbReference>
<keyword evidence="1" id="KW-0863">Zinc-finger</keyword>
<evidence type="ECO:0000313" key="3">
    <source>
        <dbReference type="EMBL" id="QKF93521.1"/>
    </source>
</evidence>
<reference evidence="3 4" key="1">
    <citation type="submission" date="2020-04" db="EMBL/GenBank/DDBJ databases">
        <title>Advantages and limits of metagenomic assembly and binning of a giant virus.</title>
        <authorList>
            <person name="Schulz F."/>
            <person name="Andreani J."/>
            <person name="Francis R."/>
            <person name="Boudjemaa H."/>
            <person name="Bou Khalil J.Y."/>
            <person name="Lee J."/>
            <person name="La Scola B."/>
            <person name="Woyke T."/>
        </authorList>
    </citation>
    <scope>NUCLEOTIDE SEQUENCE [LARGE SCALE GENOMIC DNA]</scope>
    <source>
        <strain evidence="3 4">FV1/VV64</strain>
    </source>
</reference>
<evidence type="ECO:0000313" key="4">
    <source>
        <dbReference type="Proteomes" id="UP001162001"/>
    </source>
</evidence>